<evidence type="ECO:0000313" key="13">
    <source>
        <dbReference type="EMBL" id="RNI09010.1"/>
    </source>
</evidence>
<feature type="site" description="Important for tRNA non-discrimination" evidence="10">
    <location>
        <position position="90"/>
    </location>
</feature>
<feature type="binding site" evidence="10">
    <location>
        <position position="373"/>
    </location>
    <ligand>
        <name>L-aspartate</name>
        <dbReference type="ChEBI" id="CHEBI:29991"/>
    </ligand>
</feature>
<dbReference type="EMBL" id="CP017921">
    <property type="protein sequence ID" value="APH39655.1"/>
    <property type="molecule type" value="Genomic_DNA"/>
</dbReference>
<dbReference type="GO" id="GO:0004815">
    <property type="term" value="F:aspartate-tRNA ligase activity"/>
    <property type="evidence" value="ECO:0007669"/>
    <property type="project" value="UniProtKB-UniRule"/>
</dbReference>
<feature type="binding site" evidence="10">
    <location>
        <position position="219"/>
    </location>
    <ligand>
        <name>L-aspartate</name>
        <dbReference type="ChEBI" id="CHEBI:29991"/>
    </ligand>
</feature>
<comment type="subcellular location">
    <subcellularLocation>
        <location evidence="1 10">Cytoplasm</location>
    </subcellularLocation>
</comment>
<feature type="binding site" evidence="10">
    <location>
        <begin position="227"/>
        <end position="229"/>
    </location>
    <ligand>
        <name>ATP</name>
        <dbReference type="ChEBI" id="CHEBI:30616"/>
    </ligand>
</feature>
<evidence type="ECO:0000256" key="10">
    <source>
        <dbReference type="HAMAP-Rule" id="MF_02075"/>
    </source>
</evidence>
<keyword evidence="3 10" id="KW-0963">Cytoplasm</keyword>
<dbReference type="KEGG" id="mhaz:BHR79_09285"/>
<dbReference type="EMBL" id="FNMU01000002">
    <property type="protein sequence ID" value="SDW34702.1"/>
    <property type="molecule type" value="Genomic_DNA"/>
</dbReference>
<dbReference type="CDD" id="cd00776">
    <property type="entry name" value="AsxRS_core"/>
    <property type="match status" value="1"/>
</dbReference>
<sequence>MSLANLRTHYTTQINPGKIGDDKVALAGWVHEVRDLGGICFVVLRDRQGRAQVTLVKKKIDRELFNFARKLIRESVISVRGSIKPEEKAPNGYELIPDEIELLNEAESPLPLDTTGKVDAELDTRLDSRFIDLRRSRTNAIFRIRHEVLHAVRNYLANDGFLETSSPKVVATATEGGTALFPITYFDREAFLNQSPQLFKQILMSGGMDRVFEIGPIFRAEEHDTRRHLNEATSIDIEASFVDHFDVMEILESMVEYVYTQVIENVPDALEVLGIELKVPKTPFLKLTYQEAIEIVNSHGEEELKWGDDLSTLSEHTIGEHVFQETGEEHYFIIDWPTEIKPFYAMPYEEKPEFSKSFDMMHRTMELSSGAQRIHVPEMLKNRIADQGLDPEGFDFYLRAFSYGMPPHSGWGLGCERFVMTMLGVENIRDVVLFPRDRRRLSP</sequence>
<dbReference type="HAMAP" id="MF_02075">
    <property type="entry name" value="Asp_tRNA_synth_type2"/>
    <property type="match status" value="1"/>
</dbReference>
<dbReference type="SUPFAM" id="SSF50249">
    <property type="entry name" value="Nucleic acid-binding proteins"/>
    <property type="match status" value="1"/>
</dbReference>
<feature type="binding site" evidence="10">
    <location>
        <begin position="219"/>
        <end position="221"/>
    </location>
    <ligand>
        <name>ATP</name>
        <dbReference type="ChEBI" id="CHEBI:30616"/>
    </ligand>
</feature>
<dbReference type="RefSeq" id="WP_072562073.1">
    <property type="nucleotide sequence ID" value="NZ_CP017921.1"/>
</dbReference>
<dbReference type="GO" id="GO:0005829">
    <property type="term" value="C:cytosol"/>
    <property type="evidence" value="ECO:0007669"/>
    <property type="project" value="TreeGrafter"/>
</dbReference>
<gene>
    <name evidence="10 13" type="primary">aspS</name>
    <name evidence="12" type="ORF">BHR79_09285</name>
    <name evidence="13" type="ORF">EFE40_05980</name>
    <name evidence="14" type="ORF">SAMN04515625_0771</name>
</gene>
<organism evidence="12 15">
    <name type="scientific">Methanohalophilus halophilus</name>
    <dbReference type="NCBI Taxonomy" id="2177"/>
    <lineage>
        <taxon>Archaea</taxon>
        <taxon>Methanobacteriati</taxon>
        <taxon>Methanobacteriota</taxon>
        <taxon>Stenosarchaea group</taxon>
        <taxon>Methanomicrobia</taxon>
        <taxon>Methanosarcinales</taxon>
        <taxon>Methanosarcinaceae</taxon>
        <taxon>Methanohalophilus</taxon>
    </lineage>
</organism>
<evidence type="ECO:0000256" key="2">
    <source>
        <dbReference type="ARBA" id="ARBA00005312"/>
    </source>
</evidence>
<keyword evidence="10" id="KW-0479">Metal-binding</keyword>
<evidence type="ECO:0000313" key="17">
    <source>
        <dbReference type="Proteomes" id="UP000267921"/>
    </source>
</evidence>
<dbReference type="PRINTS" id="PR01042">
    <property type="entry name" value="TRNASYNTHASP"/>
</dbReference>
<evidence type="ECO:0000256" key="3">
    <source>
        <dbReference type="ARBA" id="ARBA00022490"/>
    </source>
</evidence>
<comment type="caution">
    <text evidence="10">Lacks conserved residue(s) required for the propagation of feature annotation.</text>
</comment>
<feature type="binding site" evidence="10">
    <location>
        <position position="366"/>
    </location>
    <ligand>
        <name>Mg(2+)</name>
        <dbReference type="ChEBI" id="CHEBI:18420"/>
        <label>2</label>
    </ligand>
</feature>
<evidence type="ECO:0000256" key="7">
    <source>
        <dbReference type="ARBA" id="ARBA00022842"/>
    </source>
</evidence>
<dbReference type="EC" id="6.1.1.23" evidence="10"/>
<evidence type="ECO:0000313" key="15">
    <source>
        <dbReference type="Proteomes" id="UP000186879"/>
    </source>
</evidence>
<dbReference type="NCBIfam" id="NF003483">
    <property type="entry name" value="PRK05159.1"/>
    <property type="match status" value="1"/>
</dbReference>
<dbReference type="Pfam" id="PF00152">
    <property type="entry name" value="tRNA-synt_2"/>
    <property type="match status" value="1"/>
</dbReference>
<dbReference type="CDD" id="cd04316">
    <property type="entry name" value="ND_PkAspRS_like_N"/>
    <property type="match status" value="1"/>
</dbReference>
<dbReference type="InterPro" id="IPR004364">
    <property type="entry name" value="Aa-tRNA-synt_II"/>
</dbReference>
<feature type="binding site" evidence="10">
    <location>
        <position position="369"/>
    </location>
    <ligand>
        <name>Mg(2+)</name>
        <dbReference type="ChEBI" id="CHEBI:18420"/>
        <label>2</label>
    </ligand>
</feature>
<feature type="binding site" evidence="10">
    <location>
        <position position="369"/>
    </location>
    <ligand>
        <name>L-aspartate</name>
        <dbReference type="ChEBI" id="CHEBI:29991"/>
    </ligand>
</feature>
<keyword evidence="7 10" id="KW-0460">Magnesium</keyword>
<keyword evidence="6 10" id="KW-0067">ATP-binding</keyword>
<dbReference type="GO" id="GO:0006422">
    <property type="term" value="P:aspartyl-tRNA aminoacylation"/>
    <property type="evidence" value="ECO:0007669"/>
    <property type="project" value="UniProtKB-UniRule"/>
</dbReference>
<dbReference type="Proteomes" id="UP000186879">
    <property type="component" value="Chromosome"/>
</dbReference>
<dbReference type="Pfam" id="PF01336">
    <property type="entry name" value="tRNA_anti-codon"/>
    <property type="match status" value="1"/>
</dbReference>
<dbReference type="InterPro" id="IPR006195">
    <property type="entry name" value="aa-tRNA-synth_II"/>
</dbReference>
<dbReference type="PANTHER" id="PTHR43450">
    <property type="entry name" value="ASPARTYL-TRNA SYNTHETASE"/>
    <property type="match status" value="1"/>
</dbReference>
<feature type="binding site" evidence="10">
    <location>
        <position position="366"/>
    </location>
    <ligand>
        <name>Mg(2+)</name>
        <dbReference type="ChEBI" id="CHEBI:18420"/>
        <label>3</label>
    </ligand>
</feature>
<dbReference type="FunFam" id="3.30.930.10:FF:000038">
    <property type="entry name" value="Aspartate--tRNA ligase"/>
    <property type="match status" value="1"/>
</dbReference>
<evidence type="ECO:0000259" key="11">
    <source>
        <dbReference type="PROSITE" id="PS50862"/>
    </source>
</evidence>
<comment type="similarity">
    <text evidence="2 10">Belongs to the class-II aminoacyl-tRNA synthetase family. Type 2 subfamily.</text>
</comment>
<dbReference type="Gene3D" id="2.40.50.140">
    <property type="entry name" value="Nucleic acid-binding proteins"/>
    <property type="match status" value="1"/>
</dbReference>
<dbReference type="InterPro" id="IPR004365">
    <property type="entry name" value="NA-bd_OB_tRNA"/>
</dbReference>
<protein>
    <recommendedName>
        <fullName evidence="10">Aspartate--tRNA(Asp/Asn) ligase</fullName>
        <ecNumber evidence="10">6.1.1.23</ecNumber>
    </recommendedName>
    <alternativeName>
        <fullName evidence="10">Aspartyl-tRNA synthetase</fullName>
        <shortName evidence="10">AspRS</shortName>
    </alternativeName>
    <alternativeName>
        <fullName evidence="10">Non-discriminating aspartyl-tRNA synthetase</fullName>
        <shortName evidence="10">ND-AspRS</shortName>
    </alternativeName>
</protein>
<dbReference type="GO" id="GO:0017101">
    <property type="term" value="C:aminoacyl-tRNA synthetase multienzyme complex"/>
    <property type="evidence" value="ECO:0007669"/>
    <property type="project" value="TreeGrafter"/>
</dbReference>
<accession>A0A1L3Q483</accession>
<dbReference type="GO" id="GO:0005524">
    <property type="term" value="F:ATP binding"/>
    <property type="evidence" value="ECO:0007669"/>
    <property type="project" value="UniProtKB-UniRule"/>
</dbReference>
<comment type="subunit">
    <text evidence="10">Homodimer.</text>
</comment>
<feature type="domain" description="Aminoacyl-transfer RNA synthetases class-II family profile" evidence="11">
    <location>
        <begin position="142"/>
        <end position="443"/>
    </location>
</feature>
<feature type="region of interest" description="Aspartate" evidence="10">
    <location>
        <begin position="197"/>
        <end position="200"/>
    </location>
</feature>
<dbReference type="GO" id="GO:0003723">
    <property type="term" value="F:RNA binding"/>
    <property type="evidence" value="ECO:0007669"/>
    <property type="project" value="TreeGrafter"/>
</dbReference>
<dbReference type="Proteomes" id="UP000198669">
    <property type="component" value="Unassembled WGS sequence"/>
</dbReference>
<keyword evidence="15" id="KW-1185">Reference proteome</keyword>
<dbReference type="STRING" id="2177.BHR79_09285"/>
<dbReference type="OrthoDB" id="5908at2157"/>
<dbReference type="PROSITE" id="PS50862">
    <property type="entry name" value="AA_TRNA_LIGASE_II"/>
    <property type="match status" value="1"/>
</dbReference>
<keyword evidence="5 10" id="KW-0547">Nucleotide-binding</keyword>
<evidence type="ECO:0000313" key="16">
    <source>
        <dbReference type="Proteomes" id="UP000198669"/>
    </source>
</evidence>
<keyword evidence="9 10" id="KW-0030">Aminoacyl-tRNA synthetase</keyword>
<evidence type="ECO:0000313" key="14">
    <source>
        <dbReference type="EMBL" id="SDW34702.1"/>
    </source>
</evidence>
<dbReference type="InterPro" id="IPR012340">
    <property type="entry name" value="NA-bd_OB-fold"/>
</dbReference>
<keyword evidence="4 10" id="KW-0436">Ligase</keyword>
<feature type="binding site" evidence="10">
    <location>
        <position position="366"/>
    </location>
    <ligand>
        <name>ATP</name>
        <dbReference type="ChEBI" id="CHEBI:30616"/>
    </ligand>
</feature>
<dbReference type="GO" id="GO:0050560">
    <property type="term" value="F:aspartate-tRNA(Asn) ligase activity"/>
    <property type="evidence" value="ECO:0007669"/>
    <property type="project" value="UniProtKB-EC"/>
</dbReference>
<feature type="binding site" evidence="10">
    <location>
        <begin position="414"/>
        <end position="417"/>
    </location>
    <ligand>
        <name>ATP</name>
        <dbReference type="ChEBI" id="CHEBI:30616"/>
    </ligand>
</feature>
<evidence type="ECO:0000256" key="5">
    <source>
        <dbReference type="ARBA" id="ARBA00022741"/>
    </source>
</evidence>
<comment type="cofactor">
    <cofactor evidence="10">
        <name>Mg(2+)</name>
        <dbReference type="ChEBI" id="CHEBI:18420"/>
    </cofactor>
    <text evidence="10">Binds 3 Mg(2+) cations per subunit. The strongest magnesium site (Mg1) is bound to the beta- and gamma-phosphates of ATP and four water molecules complete its coordination sphere.</text>
</comment>
<dbReference type="Gene3D" id="3.30.930.10">
    <property type="entry name" value="Bira Bifunctional Protein, Domain 2"/>
    <property type="match status" value="1"/>
</dbReference>
<feature type="binding site" evidence="10">
    <location>
        <position position="175"/>
    </location>
    <ligand>
        <name>L-aspartate</name>
        <dbReference type="ChEBI" id="CHEBI:29991"/>
    </ligand>
</feature>
<proteinExistence type="inferred from homology"/>
<dbReference type="GeneID" id="30583962"/>
<reference evidence="13 17" key="3">
    <citation type="submission" date="2018-10" db="EMBL/GenBank/DDBJ databases">
        <title>Cultivation of a novel Methanohalophilus strain from Kebrit Deep of the Red Sea and a genomic comparison of members of the genus Methanohalophilus.</title>
        <authorList>
            <person name="Guan Y."/>
            <person name="Ngugi D.K."/>
            <person name="Stingl U."/>
        </authorList>
    </citation>
    <scope>NUCLEOTIDE SEQUENCE [LARGE SCALE GENOMIC DNA]</scope>
    <source>
        <strain evidence="13 17">DSM 3094</strain>
    </source>
</reference>
<keyword evidence="8 10" id="KW-0648">Protein biosynthesis</keyword>
<dbReference type="InterPro" id="IPR004523">
    <property type="entry name" value="Asp-tRNA_synthase_2"/>
</dbReference>
<reference evidence="12 15" key="1">
    <citation type="submission" date="2016-10" db="EMBL/GenBank/DDBJ databases">
        <title>Methanohalophilus halophilus.</title>
        <authorList>
            <person name="L'haridon S."/>
        </authorList>
    </citation>
    <scope>NUCLEOTIDE SEQUENCE [LARGE SCALE GENOMIC DNA]</scope>
    <source>
        <strain evidence="12 15">Z-7982</strain>
    </source>
</reference>
<evidence type="ECO:0000256" key="8">
    <source>
        <dbReference type="ARBA" id="ARBA00022917"/>
    </source>
</evidence>
<dbReference type="NCBIfam" id="TIGR00458">
    <property type="entry name" value="aspS_nondisc"/>
    <property type="match status" value="1"/>
</dbReference>
<evidence type="ECO:0000313" key="12">
    <source>
        <dbReference type="EMBL" id="APH39655.1"/>
    </source>
</evidence>
<dbReference type="EMBL" id="RJJG01000004">
    <property type="protein sequence ID" value="RNI09010.1"/>
    <property type="molecule type" value="Genomic_DNA"/>
</dbReference>
<dbReference type="InterPro" id="IPR045864">
    <property type="entry name" value="aa-tRNA-synth_II/BPL/LPL"/>
</dbReference>
<evidence type="ECO:0000256" key="4">
    <source>
        <dbReference type="ARBA" id="ARBA00022598"/>
    </source>
</evidence>
<dbReference type="PANTHER" id="PTHR43450:SF1">
    <property type="entry name" value="ASPARTATE--TRNA LIGASE, CYTOPLASMIC"/>
    <property type="match status" value="1"/>
</dbReference>
<evidence type="ECO:0000256" key="9">
    <source>
        <dbReference type="ARBA" id="ARBA00023146"/>
    </source>
</evidence>
<comment type="catalytic activity">
    <reaction evidence="10">
        <text>tRNA(Asx) + L-aspartate + ATP = L-aspartyl-tRNA(Asx) + AMP + diphosphate</text>
        <dbReference type="Rhea" id="RHEA:18349"/>
        <dbReference type="Rhea" id="RHEA-COMP:9710"/>
        <dbReference type="Rhea" id="RHEA-COMP:9711"/>
        <dbReference type="ChEBI" id="CHEBI:29991"/>
        <dbReference type="ChEBI" id="CHEBI:30616"/>
        <dbReference type="ChEBI" id="CHEBI:33019"/>
        <dbReference type="ChEBI" id="CHEBI:78442"/>
        <dbReference type="ChEBI" id="CHEBI:78516"/>
        <dbReference type="ChEBI" id="CHEBI:456215"/>
        <dbReference type="EC" id="6.1.1.23"/>
    </reaction>
</comment>
<dbReference type="SUPFAM" id="SSF55681">
    <property type="entry name" value="Class II aaRS and biotin synthetases"/>
    <property type="match status" value="1"/>
</dbReference>
<evidence type="ECO:0000256" key="6">
    <source>
        <dbReference type="ARBA" id="ARBA00022840"/>
    </source>
</evidence>
<comment type="function">
    <text evidence="10">Aspartyl-tRNA synthetase with relaxed tRNA specificity since it is able to aspartylate not only its cognate tRNA(Asp) but also tRNA(Asn). Reaction proceeds in two steps: L-aspartate is first activated by ATP to form Asp-AMP and then transferred to the acceptor end of tRNA(Asp/Asn).</text>
</comment>
<dbReference type="AlphaFoldDB" id="A0A1L3Q483"/>
<dbReference type="Proteomes" id="UP000267921">
    <property type="component" value="Unassembled WGS sequence"/>
</dbReference>
<name>A0A1L3Q483_9EURY</name>
<dbReference type="GO" id="GO:0000287">
    <property type="term" value="F:magnesium ion binding"/>
    <property type="evidence" value="ECO:0007669"/>
    <property type="project" value="UniProtKB-UniRule"/>
</dbReference>
<reference evidence="14 16" key="2">
    <citation type="submission" date="2016-10" db="EMBL/GenBank/DDBJ databases">
        <authorList>
            <person name="de Groot N.N."/>
        </authorList>
    </citation>
    <scope>NUCLEOTIDE SEQUENCE [LARGE SCALE GENOMIC DNA]</scope>
    <source>
        <strain evidence="14 16">Z-7982</strain>
    </source>
</reference>
<evidence type="ECO:0000256" key="1">
    <source>
        <dbReference type="ARBA" id="ARBA00004496"/>
    </source>
</evidence>
<dbReference type="InterPro" id="IPR002312">
    <property type="entry name" value="Asp/Asn-tRNA-synth_IIb"/>
</dbReference>